<dbReference type="RefSeq" id="WP_094377796.1">
    <property type="nucleotide sequence ID" value="NZ_NOKA02000023.1"/>
</dbReference>
<accession>A0A255ID61</accession>
<organism evidence="2 3">
    <name type="scientific">Lachnotalea glycerini</name>
    <dbReference type="NCBI Taxonomy" id="1763509"/>
    <lineage>
        <taxon>Bacteria</taxon>
        <taxon>Bacillati</taxon>
        <taxon>Bacillota</taxon>
        <taxon>Clostridia</taxon>
        <taxon>Lachnospirales</taxon>
        <taxon>Lachnospiraceae</taxon>
        <taxon>Lachnotalea</taxon>
    </lineage>
</organism>
<dbReference type="AlphaFoldDB" id="A0A255ID61"/>
<proteinExistence type="predicted"/>
<evidence type="ECO:0000313" key="4">
    <source>
        <dbReference type="Proteomes" id="UP000247523"/>
    </source>
</evidence>
<dbReference type="OrthoDB" id="7061841at2"/>
<dbReference type="Proteomes" id="UP000216411">
    <property type="component" value="Unassembled WGS sequence"/>
</dbReference>
<dbReference type="EMBL" id="NOKA02000023">
    <property type="protein sequence ID" value="RDY31018.1"/>
    <property type="molecule type" value="Genomic_DNA"/>
</dbReference>
<reference evidence="1 4" key="2">
    <citation type="submission" date="2018-05" db="EMBL/GenBank/DDBJ databases">
        <title>Genomic Encyclopedia of Type Strains, Phase IV (KMG-IV): sequencing the most valuable type-strain genomes for metagenomic binning, comparative biology and taxonomic classification.</title>
        <authorList>
            <person name="Goeker M."/>
        </authorList>
    </citation>
    <scope>NUCLEOTIDE SEQUENCE [LARGE SCALE GENOMIC DNA]</scope>
    <source>
        <strain evidence="1 4">DSM 28816</strain>
    </source>
</reference>
<reference evidence="2 3" key="1">
    <citation type="journal article" date="2017" name="Genome Announc.">
        <title>Draft Genome Sequence of a Sporulating and Motile Strain of Lachnotalea glycerini Isolated from Water in Quebec City, Canada.</title>
        <authorList>
            <person name="Maheux A.F."/>
            <person name="Boudreau D.K."/>
            <person name="Berube E."/>
            <person name="Boissinot M."/>
            <person name="Raymond F."/>
            <person name="Brodeur S."/>
            <person name="Corbeil J."/>
            <person name="Isabel S."/>
            <person name="Omar R.F."/>
            <person name="Bergeron M.G."/>
        </authorList>
    </citation>
    <scope>NUCLEOTIDE SEQUENCE [LARGE SCALE GENOMIC DNA]</scope>
    <source>
        <strain evidence="2 3">CCRI-19302</strain>
    </source>
</reference>
<evidence type="ECO:0000313" key="3">
    <source>
        <dbReference type="Proteomes" id="UP000216411"/>
    </source>
</evidence>
<evidence type="ECO:0000313" key="2">
    <source>
        <dbReference type="EMBL" id="RDY31018.1"/>
    </source>
</evidence>
<dbReference type="InterPro" id="IPR046169">
    <property type="entry name" value="DUF6171"/>
</dbReference>
<name>A0A255ID61_9FIRM</name>
<evidence type="ECO:0000313" key="1">
    <source>
        <dbReference type="EMBL" id="PXV90263.1"/>
    </source>
</evidence>
<keyword evidence="3" id="KW-1185">Reference proteome</keyword>
<sequence length="88" mass="10474">MSDTTTNRICKKCLLKDFPDAEYFTHLYEYINNLDEEIKVNEVEYERRLEICITCPDYYQGMCRVCGCFVELRAAIRENNCAAPKMKW</sequence>
<gene>
    <name evidence="1" type="ORF">C8E03_105172</name>
    <name evidence="2" type="ORF">CG710_011595</name>
</gene>
<dbReference type="Proteomes" id="UP000247523">
    <property type="component" value="Unassembled WGS sequence"/>
</dbReference>
<dbReference type="Pfam" id="PF19668">
    <property type="entry name" value="DUF6171"/>
    <property type="match status" value="1"/>
</dbReference>
<comment type="caution">
    <text evidence="2">The sequence shown here is derived from an EMBL/GenBank/DDBJ whole genome shotgun (WGS) entry which is preliminary data.</text>
</comment>
<reference evidence="2" key="3">
    <citation type="submission" date="2018-07" db="EMBL/GenBank/DDBJ databases">
        <authorList>
            <person name="Quirk P.G."/>
            <person name="Krulwich T.A."/>
        </authorList>
    </citation>
    <scope>NUCLEOTIDE SEQUENCE</scope>
    <source>
        <strain evidence="2">CCRI-19302</strain>
    </source>
</reference>
<protein>
    <submittedName>
        <fullName evidence="2">Uncharacterized protein</fullName>
    </submittedName>
</protein>
<dbReference type="EMBL" id="QICS01000005">
    <property type="protein sequence ID" value="PXV90263.1"/>
    <property type="molecule type" value="Genomic_DNA"/>
</dbReference>